<accession>A0A432PER7</accession>
<dbReference type="Proteomes" id="UP000278823">
    <property type="component" value="Unassembled WGS sequence"/>
</dbReference>
<comment type="caution">
    <text evidence="1">The sequence shown here is derived from an EMBL/GenBank/DDBJ whole genome shotgun (WGS) entry which is preliminary data.</text>
</comment>
<evidence type="ECO:0000313" key="1">
    <source>
        <dbReference type="EMBL" id="RUM21988.1"/>
    </source>
</evidence>
<evidence type="ECO:0000313" key="2">
    <source>
        <dbReference type="Proteomes" id="UP000278823"/>
    </source>
</evidence>
<name>A0A432PER7_9HYPH</name>
<dbReference type="OrthoDB" id="8404377at2"/>
<dbReference type="AlphaFoldDB" id="A0A432PER7"/>
<organism evidence="1 2">
    <name type="scientific">Rhizobium vallis</name>
    <dbReference type="NCBI Taxonomy" id="634290"/>
    <lineage>
        <taxon>Bacteria</taxon>
        <taxon>Pseudomonadati</taxon>
        <taxon>Pseudomonadota</taxon>
        <taxon>Alphaproteobacteria</taxon>
        <taxon>Hyphomicrobiales</taxon>
        <taxon>Rhizobiaceae</taxon>
        <taxon>Rhizobium/Agrobacterium group</taxon>
        <taxon>Rhizobium</taxon>
    </lineage>
</organism>
<reference evidence="2" key="1">
    <citation type="submission" date="2018-11" db="EMBL/GenBank/DDBJ databases">
        <title>Rhizobium chutanense sp. nov., isolated from root nodules of Phaseolus vulgaris in China.</title>
        <authorList>
            <person name="Huo Y."/>
        </authorList>
    </citation>
    <scope>NUCLEOTIDE SEQUENCE [LARGE SCALE GENOMIC DNA]</scope>
    <source>
        <strain evidence="2">CCBAU 65647</strain>
    </source>
</reference>
<gene>
    <name evidence="1" type="ORF">EFQ99_26030</name>
</gene>
<dbReference type="EMBL" id="RJTH01000011">
    <property type="protein sequence ID" value="RUM21988.1"/>
    <property type="molecule type" value="Genomic_DNA"/>
</dbReference>
<protein>
    <submittedName>
        <fullName evidence="1">Uncharacterized protein</fullName>
    </submittedName>
</protein>
<sequence>MRLNQAPSSDPSGHLLPAGEKRGASLLRFLPIADAFRGQDVAAHLFSPAGRRCRQADEGAFATCSEAPEVHIP</sequence>
<proteinExistence type="predicted"/>
<keyword evidence="2" id="KW-1185">Reference proteome</keyword>